<proteinExistence type="inferred from homology"/>
<dbReference type="InterPro" id="IPR009073">
    <property type="entry name" value="HscB_oligo_C"/>
</dbReference>
<dbReference type="Pfam" id="PF07743">
    <property type="entry name" value="HSCB_C"/>
    <property type="match status" value="1"/>
</dbReference>
<accession>A0ABQ9HEG4</accession>
<dbReference type="PANTHER" id="PTHR14021:SF15">
    <property type="entry name" value="IRON-SULFUR CLUSTER CO-CHAPERONE PROTEIN HSCB"/>
    <property type="match status" value="1"/>
</dbReference>
<dbReference type="PANTHER" id="PTHR14021">
    <property type="entry name" value="IRON-SULFUR CLUSTER CO-CHAPERONE PROTEIN HSCB"/>
    <property type="match status" value="1"/>
</dbReference>
<evidence type="ECO:0000313" key="5">
    <source>
        <dbReference type="Proteomes" id="UP001159363"/>
    </source>
</evidence>
<evidence type="ECO:0000259" key="3">
    <source>
        <dbReference type="Pfam" id="PF07743"/>
    </source>
</evidence>
<dbReference type="InterPro" id="IPR036386">
    <property type="entry name" value="HscB_C_sf"/>
</dbReference>
<dbReference type="NCBIfam" id="TIGR00714">
    <property type="entry name" value="hscB"/>
    <property type="match status" value="1"/>
</dbReference>
<organism evidence="4 5">
    <name type="scientific">Dryococelus australis</name>
    <dbReference type="NCBI Taxonomy" id="614101"/>
    <lineage>
        <taxon>Eukaryota</taxon>
        <taxon>Metazoa</taxon>
        <taxon>Ecdysozoa</taxon>
        <taxon>Arthropoda</taxon>
        <taxon>Hexapoda</taxon>
        <taxon>Insecta</taxon>
        <taxon>Pterygota</taxon>
        <taxon>Neoptera</taxon>
        <taxon>Polyneoptera</taxon>
        <taxon>Phasmatodea</taxon>
        <taxon>Verophasmatodea</taxon>
        <taxon>Anareolatae</taxon>
        <taxon>Phasmatidae</taxon>
        <taxon>Eurycanthinae</taxon>
        <taxon>Dryococelus</taxon>
    </lineage>
</organism>
<feature type="domain" description="Co-chaperone HscB C-terminal oligomerisation" evidence="3">
    <location>
        <begin position="128"/>
        <end position="204"/>
    </location>
</feature>
<sequence length="208" mass="24343">MFQFSVVRRDYENKIVIGIGELCLPKTTPIYGQRKHYKMIFTPSISEVLEGHPDDFRVADNVLMSRYDKKIISLHMTFVKTVSEEKRISEEYSSLLNKAYATLTDPLKRAIYMLELRNVFIQEDSIQSPEFLLEIMEKNEELVETEDADNLKTFDKKNKLVLEQLSRQVSLAIPPQCIQHKNDFSEGYTKKTKMTIMHKVQEQLACRK</sequence>
<protein>
    <recommendedName>
        <fullName evidence="3">Co-chaperone HscB C-terminal oligomerisation domain-containing protein</fullName>
    </recommendedName>
</protein>
<comment type="similarity">
    <text evidence="1">Belongs to the HscB family.</text>
</comment>
<keyword evidence="2" id="KW-0143">Chaperone</keyword>
<dbReference type="Gene3D" id="1.20.1280.20">
    <property type="entry name" value="HscB, C-terminal domain"/>
    <property type="match status" value="1"/>
</dbReference>
<reference evidence="4 5" key="1">
    <citation type="submission" date="2023-02" db="EMBL/GenBank/DDBJ databases">
        <title>LHISI_Scaffold_Assembly.</title>
        <authorList>
            <person name="Stuart O.P."/>
            <person name="Cleave R."/>
            <person name="Magrath M.J.L."/>
            <person name="Mikheyev A.S."/>
        </authorList>
    </citation>
    <scope>NUCLEOTIDE SEQUENCE [LARGE SCALE GENOMIC DNA]</scope>
    <source>
        <strain evidence="4">Daus_M_001</strain>
        <tissue evidence="4">Leg muscle</tissue>
    </source>
</reference>
<gene>
    <name evidence="4" type="ORF">PR048_014534</name>
</gene>
<evidence type="ECO:0000256" key="1">
    <source>
        <dbReference type="ARBA" id="ARBA00010476"/>
    </source>
</evidence>
<dbReference type="SUPFAM" id="SSF47144">
    <property type="entry name" value="HSC20 (HSCB), C-terminal oligomerisation domain"/>
    <property type="match status" value="1"/>
</dbReference>
<comment type="caution">
    <text evidence="4">The sequence shown here is derived from an EMBL/GenBank/DDBJ whole genome shotgun (WGS) entry which is preliminary data.</text>
</comment>
<dbReference type="SUPFAM" id="SSF46565">
    <property type="entry name" value="Chaperone J-domain"/>
    <property type="match status" value="1"/>
</dbReference>
<dbReference type="InterPro" id="IPR004640">
    <property type="entry name" value="HscB"/>
</dbReference>
<name>A0ABQ9HEG4_9NEOP</name>
<dbReference type="InterPro" id="IPR036869">
    <property type="entry name" value="J_dom_sf"/>
</dbReference>
<keyword evidence="5" id="KW-1185">Reference proteome</keyword>
<dbReference type="Gene3D" id="1.10.287.110">
    <property type="entry name" value="DnaJ domain"/>
    <property type="match status" value="1"/>
</dbReference>
<evidence type="ECO:0000313" key="4">
    <source>
        <dbReference type="EMBL" id="KAJ8882721.1"/>
    </source>
</evidence>
<evidence type="ECO:0000256" key="2">
    <source>
        <dbReference type="ARBA" id="ARBA00023186"/>
    </source>
</evidence>
<dbReference type="Proteomes" id="UP001159363">
    <property type="component" value="Chromosome 4"/>
</dbReference>
<dbReference type="EMBL" id="JARBHB010000005">
    <property type="protein sequence ID" value="KAJ8882721.1"/>
    <property type="molecule type" value="Genomic_DNA"/>
</dbReference>